<gene>
    <name evidence="2" type="ORF">SAMN05216410_1823</name>
</gene>
<reference evidence="2 3" key="1">
    <citation type="submission" date="2016-09" db="EMBL/GenBank/DDBJ databases">
        <authorList>
            <person name="Capua I."/>
            <person name="De Benedictis P."/>
            <person name="Joannis T."/>
            <person name="Lombin L.H."/>
            <person name="Cattoli G."/>
        </authorList>
    </citation>
    <scope>NUCLEOTIDE SEQUENCE [LARGE SCALE GENOMIC DNA]</scope>
    <source>
        <strain evidence="2 3">ISLP-3</strain>
    </source>
</reference>
<dbReference type="Proteomes" id="UP000199039">
    <property type="component" value="Unassembled WGS sequence"/>
</dbReference>
<dbReference type="AlphaFoldDB" id="A0A1G6LCY0"/>
<keyword evidence="3" id="KW-1185">Reference proteome</keyword>
<dbReference type="EMBL" id="FMYH01000002">
    <property type="protein sequence ID" value="SDC41070.1"/>
    <property type="molecule type" value="Genomic_DNA"/>
</dbReference>
<feature type="compositionally biased region" description="Basic and acidic residues" evidence="1">
    <location>
        <begin position="10"/>
        <end position="34"/>
    </location>
</feature>
<dbReference type="RefSeq" id="WP_093182483.1">
    <property type="nucleotide sequence ID" value="NZ_FMYH01000002.1"/>
</dbReference>
<accession>A0A1G6LCY0</accession>
<evidence type="ECO:0000313" key="2">
    <source>
        <dbReference type="EMBL" id="SDC41070.1"/>
    </source>
</evidence>
<feature type="region of interest" description="Disordered" evidence="1">
    <location>
        <begin position="1"/>
        <end position="34"/>
    </location>
</feature>
<evidence type="ECO:0000313" key="3">
    <source>
        <dbReference type="Proteomes" id="UP000199039"/>
    </source>
</evidence>
<dbReference type="STRING" id="1814289.SAMN05216410_1823"/>
<organism evidence="2 3">
    <name type="scientific">Sanguibacter gelidistatuariae</name>
    <dbReference type="NCBI Taxonomy" id="1814289"/>
    <lineage>
        <taxon>Bacteria</taxon>
        <taxon>Bacillati</taxon>
        <taxon>Actinomycetota</taxon>
        <taxon>Actinomycetes</taxon>
        <taxon>Micrococcales</taxon>
        <taxon>Sanguibacteraceae</taxon>
        <taxon>Sanguibacter</taxon>
    </lineage>
</organism>
<sequence length="144" mass="15715">MAEKTAGLSQEERDAVKQRAAELRAQEKAGKTRAAGEKAIREAIAALPDHDRELAEGIDRIVTQVAPHLVPKTWYGFPSYADDDGKIVVFFKPASKFTTRYATLGFEESAKLDDGDLWVTSFALLALTPDTEKTIAGHIRKAAG</sequence>
<dbReference type="SUPFAM" id="SSF159888">
    <property type="entry name" value="YdhG-like"/>
    <property type="match status" value="1"/>
</dbReference>
<proteinExistence type="predicted"/>
<name>A0A1G6LCY0_9MICO</name>
<evidence type="ECO:0000256" key="1">
    <source>
        <dbReference type="SAM" id="MobiDB-lite"/>
    </source>
</evidence>
<dbReference type="OrthoDB" id="32458at2"/>
<protein>
    <submittedName>
        <fullName evidence="2">Uncharacterized conserved protein YdhG, YjbR/CyaY-like superfamily, DUF1801 family</fullName>
    </submittedName>
</protein>